<evidence type="ECO:0000256" key="10">
    <source>
        <dbReference type="PIRSR" id="PIRSR005639-1"/>
    </source>
</evidence>
<feature type="active site" description="Nucleophile" evidence="9 10">
    <location>
        <position position="83"/>
    </location>
</feature>
<dbReference type="AlphaFoldDB" id="W6M2E6"/>
<evidence type="ECO:0000313" key="13">
    <source>
        <dbReference type="Proteomes" id="UP000035760"/>
    </source>
</evidence>
<feature type="active site" description="Charge relay system" evidence="9 10">
    <location>
        <position position="176"/>
    </location>
</feature>
<comment type="catalytic activity">
    <reaction evidence="6 9">
        <text>L-glutamine + H2O = L-glutamate + NH4(+)</text>
        <dbReference type="Rhea" id="RHEA:15889"/>
        <dbReference type="ChEBI" id="CHEBI:15377"/>
        <dbReference type="ChEBI" id="CHEBI:28938"/>
        <dbReference type="ChEBI" id="CHEBI:29985"/>
        <dbReference type="ChEBI" id="CHEBI:58359"/>
        <dbReference type="EC" id="3.5.1.2"/>
    </reaction>
</comment>
<dbReference type="STRING" id="1400863.BN873_190065"/>
<organism evidence="12 13">
    <name type="scientific">Candidatus Competibacter denitrificans Run_A_D11</name>
    <dbReference type="NCBI Taxonomy" id="1400863"/>
    <lineage>
        <taxon>Bacteria</taxon>
        <taxon>Pseudomonadati</taxon>
        <taxon>Pseudomonadota</taxon>
        <taxon>Gammaproteobacteria</taxon>
        <taxon>Candidatus Competibacteraceae</taxon>
        <taxon>Candidatus Competibacter</taxon>
    </lineage>
</organism>
<dbReference type="GO" id="GO:0016740">
    <property type="term" value="F:transferase activity"/>
    <property type="evidence" value="ECO:0007669"/>
    <property type="project" value="UniProtKB-KW"/>
</dbReference>
<protein>
    <recommendedName>
        <fullName evidence="9">Pyridoxal 5'-phosphate synthase subunit PdxT</fullName>
        <ecNumber evidence="9">4.3.3.6</ecNumber>
    </recommendedName>
    <alternativeName>
        <fullName evidence="9">Pdx2</fullName>
    </alternativeName>
    <alternativeName>
        <fullName evidence="9">Pyridoxal 5'-phosphate synthase glutaminase subunit</fullName>
        <ecNumber evidence="9">3.5.1.2</ecNumber>
    </alternativeName>
</protein>
<dbReference type="NCBIfam" id="TIGR03800">
    <property type="entry name" value="PLP_synth_Pdx2"/>
    <property type="match status" value="1"/>
</dbReference>
<keyword evidence="12" id="KW-0808">Transferase</keyword>
<dbReference type="Gene3D" id="3.40.50.880">
    <property type="match status" value="1"/>
</dbReference>
<dbReference type="HAMAP" id="MF_01615">
    <property type="entry name" value="PdxT"/>
    <property type="match status" value="1"/>
</dbReference>
<evidence type="ECO:0000256" key="9">
    <source>
        <dbReference type="HAMAP-Rule" id="MF_01615"/>
    </source>
</evidence>
<evidence type="ECO:0000256" key="3">
    <source>
        <dbReference type="ARBA" id="ARBA00022962"/>
    </source>
</evidence>
<dbReference type="InterPro" id="IPR002161">
    <property type="entry name" value="PdxT/SNO"/>
</dbReference>
<dbReference type="PROSITE" id="PS51130">
    <property type="entry name" value="PDXT_SNO_2"/>
    <property type="match status" value="1"/>
</dbReference>
<dbReference type="UniPathway" id="UPA00245"/>
<evidence type="ECO:0000256" key="6">
    <source>
        <dbReference type="ARBA" id="ARBA00049534"/>
    </source>
</evidence>
<evidence type="ECO:0000256" key="7">
    <source>
        <dbReference type="ARBA" id="ARBA00054599"/>
    </source>
</evidence>
<dbReference type="GO" id="GO:0036381">
    <property type="term" value="F:pyridoxal 5'-phosphate synthase (glutamine hydrolysing) activity"/>
    <property type="evidence" value="ECO:0007669"/>
    <property type="project" value="UniProtKB-UniRule"/>
</dbReference>
<dbReference type="RefSeq" id="WP_048671006.1">
    <property type="nucleotide sequence ID" value="NZ_CBTJ020000024.1"/>
</dbReference>
<accession>W6M2E6</accession>
<dbReference type="GO" id="GO:0004359">
    <property type="term" value="F:glutaminase activity"/>
    <property type="evidence" value="ECO:0007669"/>
    <property type="project" value="UniProtKB-UniRule"/>
</dbReference>
<keyword evidence="3 9" id="KW-0315">Glutamine amidotransferase</keyword>
<evidence type="ECO:0000256" key="8">
    <source>
        <dbReference type="ARBA" id="ARBA00064749"/>
    </source>
</evidence>
<dbReference type="EMBL" id="CBTJ020000024">
    <property type="protein sequence ID" value="CDI01671.1"/>
    <property type="molecule type" value="Genomic_DNA"/>
</dbReference>
<dbReference type="EC" id="4.3.3.6" evidence="9"/>
<evidence type="ECO:0000256" key="4">
    <source>
        <dbReference type="ARBA" id="ARBA00023239"/>
    </source>
</evidence>
<dbReference type="Proteomes" id="UP000035760">
    <property type="component" value="Unassembled WGS sequence"/>
</dbReference>
<keyword evidence="13" id="KW-1185">Reference proteome</keyword>
<dbReference type="GO" id="GO:1903600">
    <property type="term" value="C:glutaminase complex"/>
    <property type="evidence" value="ECO:0007669"/>
    <property type="project" value="TreeGrafter"/>
</dbReference>
<keyword evidence="1 9" id="KW-0378">Hydrolase</keyword>
<dbReference type="InterPro" id="IPR029062">
    <property type="entry name" value="Class_I_gatase-like"/>
</dbReference>
<proteinExistence type="inferred from homology"/>
<dbReference type="EC" id="3.5.1.2" evidence="9"/>
<evidence type="ECO:0000256" key="11">
    <source>
        <dbReference type="PIRSR" id="PIRSR005639-2"/>
    </source>
</evidence>
<comment type="pathway">
    <text evidence="9">Cofactor biosynthesis; pyridoxal 5'-phosphate biosynthesis.</text>
</comment>
<dbReference type="PROSITE" id="PS51273">
    <property type="entry name" value="GATASE_TYPE_1"/>
    <property type="match status" value="1"/>
</dbReference>
<evidence type="ECO:0000256" key="5">
    <source>
        <dbReference type="ARBA" id="ARBA00047992"/>
    </source>
</evidence>
<sequence>MAADAGRLGVLDLQGGVQEHLDHLRRIGVAAQAVKRATELEGLAGLIIPGGESTCLARLLDIFGLSHAISQAYSGGLKLWGTCAGAILLASEITDEPPFLGLIDMAVSRNAFGSQLDSFNRVVEVPAVAVEPVPVTFIRAPKIVRVGAGVRVLLQLDDYIAAAEDEQILVTVFHPELTANLAFHRYFARKCGLTPSDNDAANLDPDWTPQSWMRFAHHS</sequence>
<dbReference type="Pfam" id="PF01174">
    <property type="entry name" value="SNO"/>
    <property type="match status" value="1"/>
</dbReference>
<evidence type="ECO:0000256" key="2">
    <source>
        <dbReference type="ARBA" id="ARBA00022898"/>
    </source>
</evidence>
<dbReference type="SUPFAM" id="SSF52317">
    <property type="entry name" value="Class I glutamine amidotransferase-like"/>
    <property type="match status" value="1"/>
</dbReference>
<comment type="function">
    <text evidence="7 9">Catalyzes the hydrolysis of glutamine to glutamate and ammonia as part of the biosynthesis of pyridoxal 5'-phosphate. The resulting ammonia molecule is channeled to the active site of PdxS.</text>
</comment>
<keyword evidence="2 9" id="KW-0663">Pyridoxal phosphate</keyword>
<keyword evidence="4 9" id="KW-0456">Lyase</keyword>
<feature type="binding site" evidence="9 11">
    <location>
        <position position="109"/>
    </location>
    <ligand>
        <name>L-glutamine</name>
        <dbReference type="ChEBI" id="CHEBI:58359"/>
    </ligand>
</feature>
<dbReference type="OrthoDB" id="9810320at2"/>
<dbReference type="PIRSF" id="PIRSF005639">
    <property type="entry name" value="Glut_amidoT_SNO"/>
    <property type="match status" value="1"/>
</dbReference>
<gene>
    <name evidence="9 12" type="primary">pdxT</name>
    <name evidence="12" type="ORF">BN873_190065</name>
</gene>
<dbReference type="GO" id="GO:0008614">
    <property type="term" value="P:pyridoxine metabolic process"/>
    <property type="evidence" value="ECO:0007669"/>
    <property type="project" value="TreeGrafter"/>
</dbReference>
<reference evidence="12" key="2">
    <citation type="submission" date="2014-03" db="EMBL/GenBank/DDBJ databases">
        <title>Candidatus Competibacter-lineage genomes retrieved from metagenomes reveal functional metabolic diversity.</title>
        <authorList>
            <person name="McIlroy S.J."/>
            <person name="Albertsen M."/>
            <person name="Andresen E.K."/>
            <person name="Saunders A.M."/>
            <person name="Kristiansen R."/>
            <person name="Stokholm-Bjerregaard M."/>
            <person name="Nielsen K.L."/>
            <person name="Nielsen P.H."/>
        </authorList>
    </citation>
    <scope>NUCLEOTIDE SEQUENCE</scope>
    <source>
        <strain evidence="12">Run_A_D11</strain>
    </source>
</reference>
<name>W6M2E6_9GAMM</name>
<dbReference type="PANTHER" id="PTHR31559">
    <property type="entry name" value="PYRIDOXAL 5'-PHOSPHATE SYNTHASE SUBUNIT SNO"/>
    <property type="match status" value="1"/>
</dbReference>
<feature type="binding site" evidence="9 11">
    <location>
        <begin position="51"/>
        <end position="53"/>
    </location>
    <ligand>
        <name>L-glutamine</name>
        <dbReference type="ChEBI" id="CHEBI:58359"/>
    </ligand>
</feature>
<feature type="active site" description="Charge relay system" evidence="9 10">
    <location>
        <position position="174"/>
    </location>
</feature>
<comment type="subunit">
    <text evidence="8 9">In the presence of PdxS, forms a dodecamer of heterodimers. Only shows activity in the heterodimer.</text>
</comment>
<evidence type="ECO:0000256" key="1">
    <source>
        <dbReference type="ARBA" id="ARBA00022801"/>
    </source>
</evidence>
<dbReference type="GO" id="GO:0005829">
    <property type="term" value="C:cytosol"/>
    <property type="evidence" value="ECO:0007669"/>
    <property type="project" value="TreeGrafter"/>
</dbReference>
<comment type="catalytic activity">
    <reaction evidence="5 9">
        <text>aldehydo-D-ribose 5-phosphate + D-glyceraldehyde 3-phosphate + L-glutamine = pyridoxal 5'-phosphate + L-glutamate + phosphate + 3 H2O + H(+)</text>
        <dbReference type="Rhea" id="RHEA:31507"/>
        <dbReference type="ChEBI" id="CHEBI:15377"/>
        <dbReference type="ChEBI" id="CHEBI:15378"/>
        <dbReference type="ChEBI" id="CHEBI:29985"/>
        <dbReference type="ChEBI" id="CHEBI:43474"/>
        <dbReference type="ChEBI" id="CHEBI:58273"/>
        <dbReference type="ChEBI" id="CHEBI:58359"/>
        <dbReference type="ChEBI" id="CHEBI:59776"/>
        <dbReference type="ChEBI" id="CHEBI:597326"/>
        <dbReference type="EC" id="4.3.3.6"/>
    </reaction>
</comment>
<comment type="caution">
    <text evidence="12">The sequence shown here is derived from an EMBL/GenBank/DDBJ whole genome shotgun (WGS) entry which is preliminary data.</text>
</comment>
<dbReference type="PANTHER" id="PTHR31559:SF0">
    <property type="entry name" value="PYRIDOXAL 5'-PHOSPHATE SYNTHASE SUBUNIT SNO1-RELATED"/>
    <property type="match status" value="1"/>
</dbReference>
<reference evidence="12" key="1">
    <citation type="submission" date="2013-07" db="EMBL/GenBank/DDBJ databases">
        <authorList>
            <person name="McIlroy S."/>
        </authorList>
    </citation>
    <scope>NUCLEOTIDE SEQUENCE [LARGE SCALE GENOMIC DNA]</scope>
    <source>
        <strain evidence="12">Run_A_D11</strain>
    </source>
</reference>
<dbReference type="GO" id="GO:0006543">
    <property type="term" value="P:L-glutamine catabolic process"/>
    <property type="evidence" value="ECO:0007669"/>
    <property type="project" value="UniProtKB-UniRule"/>
</dbReference>
<comment type="similarity">
    <text evidence="9">Belongs to the glutaminase PdxT/SNO family.</text>
</comment>
<dbReference type="GO" id="GO:0042823">
    <property type="term" value="P:pyridoxal phosphate biosynthetic process"/>
    <property type="evidence" value="ECO:0007669"/>
    <property type="project" value="UniProtKB-UniRule"/>
</dbReference>
<dbReference type="FunFam" id="3.40.50.880:FF:000010">
    <property type="entry name" value="uncharacterized protein LOC100176842 isoform X2"/>
    <property type="match status" value="1"/>
</dbReference>
<feature type="binding site" evidence="9 11">
    <location>
        <begin position="138"/>
        <end position="139"/>
    </location>
    <ligand>
        <name>L-glutamine</name>
        <dbReference type="ChEBI" id="CHEBI:58359"/>
    </ligand>
</feature>
<evidence type="ECO:0000313" key="12">
    <source>
        <dbReference type="EMBL" id="CDI01671.1"/>
    </source>
</evidence>